<accession>A0A8H5M2H2</accession>
<feature type="signal peptide" evidence="3">
    <location>
        <begin position="1"/>
        <end position="20"/>
    </location>
</feature>
<feature type="region of interest" description="Disordered" evidence="1">
    <location>
        <begin position="577"/>
        <end position="598"/>
    </location>
</feature>
<feature type="region of interest" description="Disordered" evidence="1">
    <location>
        <begin position="312"/>
        <end position="413"/>
    </location>
</feature>
<keyword evidence="5" id="KW-1185">Reference proteome</keyword>
<feature type="compositionally biased region" description="Low complexity" evidence="1">
    <location>
        <begin position="364"/>
        <end position="382"/>
    </location>
</feature>
<dbReference type="Gene3D" id="2.60.40.10">
    <property type="entry name" value="Immunoglobulins"/>
    <property type="match status" value="1"/>
</dbReference>
<evidence type="ECO:0000256" key="3">
    <source>
        <dbReference type="SAM" id="SignalP"/>
    </source>
</evidence>
<gene>
    <name evidence="4" type="ORF">D9615_006949</name>
</gene>
<feature type="compositionally biased region" description="Low complexity" evidence="1">
    <location>
        <begin position="343"/>
        <end position="356"/>
    </location>
</feature>
<keyword evidence="2" id="KW-0472">Membrane</keyword>
<dbReference type="AlphaFoldDB" id="A0A8H5M2H2"/>
<feature type="chain" id="PRO_5034150314" evidence="3">
    <location>
        <begin position="21"/>
        <end position="598"/>
    </location>
</feature>
<feature type="compositionally biased region" description="Low complexity" evidence="1">
    <location>
        <begin position="323"/>
        <end position="334"/>
    </location>
</feature>
<evidence type="ECO:0000256" key="2">
    <source>
        <dbReference type="SAM" id="Phobius"/>
    </source>
</evidence>
<reference evidence="4 5" key="1">
    <citation type="journal article" date="2020" name="ISME J.">
        <title>Uncovering the hidden diversity of litter-decomposition mechanisms in mushroom-forming fungi.</title>
        <authorList>
            <person name="Floudas D."/>
            <person name="Bentzer J."/>
            <person name="Ahren D."/>
            <person name="Johansson T."/>
            <person name="Persson P."/>
            <person name="Tunlid A."/>
        </authorList>
    </citation>
    <scope>NUCLEOTIDE SEQUENCE [LARGE SCALE GENOMIC DNA]</scope>
    <source>
        <strain evidence="4 5">CBS 661.87</strain>
    </source>
</reference>
<evidence type="ECO:0000313" key="5">
    <source>
        <dbReference type="Proteomes" id="UP000565441"/>
    </source>
</evidence>
<keyword evidence="2" id="KW-0812">Transmembrane</keyword>
<evidence type="ECO:0000313" key="4">
    <source>
        <dbReference type="EMBL" id="KAF5378860.1"/>
    </source>
</evidence>
<keyword evidence="2" id="KW-1133">Transmembrane helix</keyword>
<evidence type="ECO:0000256" key="1">
    <source>
        <dbReference type="SAM" id="MobiDB-lite"/>
    </source>
</evidence>
<dbReference type="EMBL" id="JAACJP010000018">
    <property type="protein sequence ID" value="KAF5378860.1"/>
    <property type="molecule type" value="Genomic_DNA"/>
</dbReference>
<comment type="caution">
    <text evidence="4">The sequence shown here is derived from an EMBL/GenBank/DDBJ whole genome shotgun (WGS) entry which is preliminary data.</text>
</comment>
<dbReference type="Gene3D" id="2.60.120.260">
    <property type="entry name" value="Galactose-binding domain-like"/>
    <property type="match status" value="1"/>
</dbReference>
<protein>
    <submittedName>
        <fullName evidence="4">Uncharacterized protein</fullName>
    </submittedName>
</protein>
<dbReference type="Pfam" id="PF25788">
    <property type="entry name" value="Ig_Rha78A_N"/>
    <property type="match status" value="1"/>
</dbReference>
<dbReference type="InterPro" id="IPR013783">
    <property type="entry name" value="Ig-like_fold"/>
</dbReference>
<proteinExistence type="predicted"/>
<name>A0A8H5M2H2_9AGAR</name>
<feature type="compositionally biased region" description="Polar residues" evidence="1">
    <location>
        <begin position="383"/>
        <end position="412"/>
    </location>
</feature>
<organism evidence="4 5">
    <name type="scientific">Tricholomella constricta</name>
    <dbReference type="NCBI Taxonomy" id="117010"/>
    <lineage>
        <taxon>Eukaryota</taxon>
        <taxon>Fungi</taxon>
        <taxon>Dikarya</taxon>
        <taxon>Basidiomycota</taxon>
        <taxon>Agaricomycotina</taxon>
        <taxon>Agaricomycetes</taxon>
        <taxon>Agaricomycetidae</taxon>
        <taxon>Agaricales</taxon>
        <taxon>Tricholomatineae</taxon>
        <taxon>Lyophyllaceae</taxon>
        <taxon>Tricholomella</taxon>
    </lineage>
</organism>
<dbReference type="OrthoDB" id="10036721at2759"/>
<sequence length="598" mass="63474">MRVNWSGFLFTAAWTSQLKSLGVVAQVAISNLQVVPSLDQRPRFSWTLSTSVSEFDVIQTSYHILVSRYQAGADDVWNSGTVSSRQRRLRYSGSPLSPDTHYYWSIELETTAGSANASSNFTTEALPHPLIEIRQDSDALARIFTTASWIWTSEANSPNAPGEDRAFRRTYTPPSGKSAVAADMLITVDNRYSLFANGKLVGSSSASSDEFGWKSAQRYHVALDSGANVFAIHAFNARDINTGAESPAGLLLAIQVTHSDGSTVMLWSNDNWRASKVIPANFERPSLDDSSWGAAVVLGQYGMSPWSTEVNVPAVATPPNPPASTSTPSTPPASDTLQPPPQSSTSAPQSSGAPTSNSPDTQPGSISASTTLATTLGANTGSSSLSTDPPGTTLPSGGQSDSDGPNPEQSQTGPIVGGVIGGVVILILLAILVLCRKGLFRRRSPRLEDSYEPAAAELSQEELVVQPFTLIPSEDTSSTFRSPTGQHKPGSYLMSDYGARAGAGAIGHPGSSGAGTELDSYYQDGGSSAGFESAEGSSTMRMQRLQELVSELNREIAEGAEEMPYAAELRGRIAELTREDSEHVGAGMPPPYPDKDKW</sequence>
<keyword evidence="3" id="KW-0732">Signal</keyword>
<dbReference type="Proteomes" id="UP000565441">
    <property type="component" value="Unassembled WGS sequence"/>
</dbReference>
<feature type="transmembrane region" description="Helical" evidence="2">
    <location>
        <begin position="415"/>
        <end position="435"/>
    </location>
</feature>